<dbReference type="PANTHER" id="PTHR47955:SF16">
    <property type="entry name" value="CYTOCHROME P450"/>
    <property type="match status" value="1"/>
</dbReference>
<dbReference type="GO" id="GO:0004497">
    <property type="term" value="F:monooxygenase activity"/>
    <property type="evidence" value="ECO:0007669"/>
    <property type="project" value="UniProtKB-KW"/>
</dbReference>
<keyword evidence="5" id="KW-0560">Oxidoreductase</keyword>
<organism evidence="6 7">
    <name type="scientific">Ambrosia artemisiifolia</name>
    <name type="common">Common ragweed</name>
    <dbReference type="NCBI Taxonomy" id="4212"/>
    <lineage>
        <taxon>Eukaryota</taxon>
        <taxon>Viridiplantae</taxon>
        <taxon>Streptophyta</taxon>
        <taxon>Embryophyta</taxon>
        <taxon>Tracheophyta</taxon>
        <taxon>Spermatophyta</taxon>
        <taxon>Magnoliopsida</taxon>
        <taxon>eudicotyledons</taxon>
        <taxon>Gunneridae</taxon>
        <taxon>Pentapetalae</taxon>
        <taxon>asterids</taxon>
        <taxon>campanulids</taxon>
        <taxon>Asterales</taxon>
        <taxon>Asteraceae</taxon>
        <taxon>Asteroideae</taxon>
        <taxon>Heliantheae alliance</taxon>
        <taxon>Heliantheae</taxon>
        <taxon>Ambrosia</taxon>
    </lineage>
</organism>
<evidence type="ECO:0000256" key="4">
    <source>
        <dbReference type="ARBA" id="ARBA00023004"/>
    </source>
</evidence>
<evidence type="ECO:0000256" key="3">
    <source>
        <dbReference type="ARBA" id="ARBA00022723"/>
    </source>
</evidence>
<keyword evidence="2" id="KW-0349">Heme</keyword>
<dbReference type="GO" id="GO:0051762">
    <property type="term" value="P:sesquiterpene biosynthetic process"/>
    <property type="evidence" value="ECO:0007669"/>
    <property type="project" value="UniProtKB-ARBA"/>
</dbReference>
<dbReference type="PANTHER" id="PTHR47955">
    <property type="entry name" value="CYTOCHROME P450 FAMILY 71 PROTEIN"/>
    <property type="match status" value="1"/>
</dbReference>
<dbReference type="Proteomes" id="UP001206925">
    <property type="component" value="Unassembled WGS sequence"/>
</dbReference>
<evidence type="ECO:0000313" key="7">
    <source>
        <dbReference type="Proteomes" id="UP001206925"/>
    </source>
</evidence>
<dbReference type="EMBL" id="JAMZMK010005361">
    <property type="protein sequence ID" value="KAI7753629.1"/>
    <property type="molecule type" value="Genomic_DNA"/>
</dbReference>
<reference evidence="6" key="1">
    <citation type="submission" date="2022-06" db="EMBL/GenBank/DDBJ databases">
        <title>Uncovering the hologenomic basis of an extraordinary plant invasion.</title>
        <authorList>
            <person name="Bieker V.C."/>
            <person name="Martin M.D."/>
            <person name="Gilbert T."/>
            <person name="Hodgins K."/>
            <person name="Battlay P."/>
            <person name="Petersen B."/>
            <person name="Wilson J."/>
        </authorList>
    </citation>
    <scope>NUCLEOTIDE SEQUENCE</scope>
    <source>
        <strain evidence="6">AA19_3_7</strain>
        <tissue evidence="6">Leaf</tissue>
    </source>
</reference>
<keyword evidence="4" id="KW-0408">Iron</keyword>
<dbReference type="InterPro" id="IPR036396">
    <property type="entry name" value="Cyt_P450_sf"/>
</dbReference>
<name>A0AAD5D5A6_AMBAR</name>
<evidence type="ECO:0000256" key="1">
    <source>
        <dbReference type="ARBA" id="ARBA00010617"/>
    </source>
</evidence>
<keyword evidence="3" id="KW-0479">Metal-binding</keyword>
<dbReference type="GO" id="GO:0005506">
    <property type="term" value="F:iron ion binding"/>
    <property type="evidence" value="ECO:0007669"/>
    <property type="project" value="InterPro"/>
</dbReference>
<keyword evidence="7" id="KW-1185">Reference proteome</keyword>
<dbReference type="InterPro" id="IPR001128">
    <property type="entry name" value="Cyt_P450"/>
</dbReference>
<evidence type="ECO:0000313" key="6">
    <source>
        <dbReference type="EMBL" id="KAI7753629.1"/>
    </source>
</evidence>
<keyword evidence="5" id="KW-0503">Monooxygenase</keyword>
<comment type="similarity">
    <text evidence="1">Belongs to the cytochrome P450 family.</text>
</comment>
<evidence type="ECO:0000256" key="2">
    <source>
        <dbReference type="ARBA" id="ARBA00022617"/>
    </source>
</evidence>
<gene>
    <name evidence="6" type="ORF">M8C21_010147</name>
</gene>
<evidence type="ECO:0000256" key="5">
    <source>
        <dbReference type="ARBA" id="ARBA00023033"/>
    </source>
</evidence>
<protein>
    <submittedName>
        <fullName evidence="6">Uncharacterized protein</fullName>
    </submittedName>
</protein>
<dbReference type="GO" id="GO:0016705">
    <property type="term" value="F:oxidoreductase activity, acting on paired donors, with incorporation or reduction of molecular oxygen"/>
    <property type="evidence" value="ECO:0007669"/>
    <property type="project" value="InterPro"/>
</dbReference>
<dbReference type="Gene3D" id="1.10.630.10">
    <property type="entry name" value="Cytochrome P450"/>
    <property type="match status" value="1"/>
</dbReference>
<accession>A0AAD5D5A6</accession>
<dbReference type="AlphaFoldDB" id="A0AAD5D5A6"/>
<comment type="caution">
    <text evidence="6">The sequence shown here is derived from an EMBL/GenBank/DDBJ whole genome shotgun (WGS) entry which is preliminary data.</text>
</comment>
<dbReference type="Pfam" id="PF00067">
    <property type="entry name" value="p450"/>
    <property type="match status" value="1"/>
</dbReference>
<sequence length="235" mass="26407">MLLHLGSIPTLVASSAEAAEEIMKTHDLSFCSRPSLTVPNILLYGSKNIGFSPYGEYWRRLKSIVVLKLLSNTRVKSYQKVRASELAHMIHVLGESRGTIIDMGSVFGSLTNNIISRVALGRKLDGPKYQKLLCEFIEAFTVFSVGSYIPWLSWVDQAIGSVGKAKRIAKEFDEFLERIIEEHVNKKKGEDAKNNDEEDFVNILLDMQANSSSDFTLHRDSLKALILVSYFSIFL</sequence>
<dbReference type="GO" id="GO:0020037">
    <property type="term" value="F:heme binding"/>
    <property type="evidence" value="ECO:0007669"/>
    <property type="project" value="InterPro"/>
</dbReference>
<dbReference type="SUPFAM" id="SSF48264">
    <property type="entry name" value="Cytochrome P450"/>
    <property type="match status" value="1"/>
</dbReference>
<proteinExistence type="inferred from homology"/>